<dbReference type="InterPro" id="IPR035986">
    <property type="entry name" value="PKD_dom_sf"/>
</dbReference>
<gene>
    <name evidence="5" type="ORF">SAMN05444359_1158</name>
</gene>
<dbReference type="InterPro" id="IPR033764">
    <property type="entry name" value="Sdr_B"/>
</dbReference>
<proteinExistence type="predicted"/>
<evidence type="ECO:0000259" key="4">
    <source>
        <dbReference type="PROSITE" id="PS50093"/>
    </source>
</evidence>
<name>A0A1H9II12_9BACT</name>
<comment type="subcellular location">
    <subcellularLocation>
        <location evidence="1">Secreted</location>
    </subcellularLocation>
</comment>
<dbReference type="Pfam" id="PF13573">
    <property type="entry name" value="SprB"/>
    <property type="match status" value="16"/>
</dbReference>
<evidence type="ECO:0000256" key="1">
    <source>
        <dbReference type="ARBA" id="ARBA00004613"/>
    </source>
</evidence>
<dbReference type="Gene3D" id="2.60.40.10">
    <property type="entry name" value="Immunoglobulins"/>
    <property type="match status" value="3"/>
</dbReference>
<evidence type="ECO:0000256" key="2">
    <source>
        <dbReference type="ARBA" id="ARBA00022525"/>
    </source>
</evidence>
<dbReference type="InterPro" id="IPR000601">
    <property type="entry name" value="PKD_dom"/>
</dbReference>
<keyword evidence="6" id="KW-1185">Reference proteome</keyword>
<protein>
    <submittedName>
        <fullName evidence="5">Por secretion system C-terminal sorting domain-containing protein</fullName>
    </submittedName>
</protein>
<dbReference type="SMART" id="SM00089">
    <property type="entry name" value="PKD"/>
    <property type="match status" value="6"/>
</dbReference>
<dbReference type="RefSeq" id="WP_175489389.1">
    <property type="nucleotide sequence ID" value="NZ_FOFB01000015.1"/>
</dbReference>
<dbReference type="Pfam" id="PF18962">
    <property type="entry name" value="Por_Secre_tail"/>
    <property type="match status" value="1"/>
</dbReference>
<feature type="domain" description="PKD" evidence="4">
    <location>
        <begin position="1906"/>
        <end position="1985"/>
    </location>
</feature>
<dbReference type="InterPro" id="IPR022409">
    <property type="entry name" value="PKD/Chitinase_dom"/>
</dbReference>
<dbReference type="SUPFAM" id="SSF49299">
    <property type="entry name" value="PKD domain"/>
    <property type="match status" value="1"/>
</dbReference>
<dbReference type="SUPFAM" id="SSF117074">
    <property type="entry name" value="Hypothetical protein PA1324"/>
    <property type="match status" value="2"/>
</dbReference>
<sequence length="2180" mass="225861">MPKLLLFSRPLHGGLTVLFLFLTSALFAQLNVSVEGEDILCFGLSSGTATATVSNGTAPFSYAWSNGGSTAAITNLNAGTYGVTVTDANNISGTASVTLSEPSRVTATITDPTECEGPFTIAAEPQGGVTPYRYNWSTGADTRGVSVPAGDYCVTVVDANLCGYVACTTIEENPPSVTVVGVDAQCFGDDDGAITANPAGGTAPYSYAWSNGGVGQTISGLSPGVYRVTLTDARGCTATAATTVSEPTEITGNIFGDNSVCPGESDAFIRINPTGGTPPYSYNWSPGGFTGQGIGPLSSGTYRVTVTDANECEMVRSYVITESSDVSVAITGDDLLCGATSTGTLTAAPVSGPVSQYTYAWSNGGNGPTISNVGTGTYTVTATDANGCTGTATATIRVIDLNVSLSSTPVSCNDGSDGTATATVSGGDAPYEYDWSNGMTTATISGLTAGTYRVTITEANNCKVTGQVTIVEPNDLQLSIQATDISCNGDNDGALDLSVSGGTPGYTYQWSNGATSQDLNGLAAGTYTVTVTDANGCTDVTSGTVREPAGIIITPIVTDVDCNGDENGRIALSVDGGNAPFSYQWNTGQTSRVITDLTSGTYTVTVTDANECTATGTYNVDEPALILVTGQETNVNCFNGNDGSINLTASGGTAPYSYRWSNGRTTQDISGLTAGTYTVAVTDANGCEQTASFTIQQPTAIALTAVTDDVNCNGGSDGSINASVSGGTPAYSYAWSNGAVTEDVTNLSAGTYTLTVTDANGCTAMRSFTVGAPAAINATARVEEAACFEESTGSIDLTVSGGTTPYTYAWSNGPVTQDISGLAAGDYSVTVTDANNCSVERSFTVTQRPDIVVTGTATPSACNDDASGSIDISVSGGTAPYTYVWSNGRTTQDISGLTAGTYMVSITDANGCFAGGSLVVDEPTDIVVSGIPTDANCFNGNDGSINLTVSGGSAPYSYGWSNGQTTEDISGLSAGTYRVTVTDANECEDITTYTIGQPTAIGITATVEDVSCNGDSDGSIDASVSGGTQPYSFAWSNGAATEDIGNLSAGTYTLTVTDANGCTANRSFTVGQPSAIAASAQVTDVACEGDATGAINLSVSGGVSPYSYLWSNGATTQDISDLVAGDYTVTITDSNRCATTRSFTVGAGSTITVSGTANAAACNNEATGSVDISVSGGTAPYAYRWSNGATTQDISGLAAGTYTVAVTDANGCMQSGSFTVDQPGDVNLAITAPTITCGGTATGSITVLPSGGTPPYTYQWSNGAVTPEITNVPAGLYMVTVTDANGCSEVTTGISLSELPQLSCNVVIDQPATSGNDGQLSVDIDGGTAPYSYVWSNNATTPTISNLAAGTYSVTITDANGCTTECTGTLQAFSGIGDYVWEDWNVNGQQDPGEPGISDYPVYLKNAAGVIIDSTRTDENGFYSFMGLIPGDYSILFPEAPGGIRTIFNSGNDATDNDADPSMNGMTQVYNLEPGEFNMTVDAGFFAEPNGEITDPCNCLNNATDELNGQFSEVVEIVANPGQTWTIIAAENMFSTTSAAPPAAPTPIAIGTVLPQVGLFENFDELAIYRLDLFLVDSLPYSVTLSNGVYELTLRNQCFYPVVRYVETPPDSLCRFDPTFDLNGFGLLNNQPLAGNVSFTIGGVAATEIDPMALPVGPNVITAQFTPSDPDECVVEAERIVVIVDECDAKLGNFVFEDINGNGVQDAGEPGIPGVKVTVTSQDGTYMDMTTTDENGFYCFFVPPGTYKITFEQPEDFVPTTPNAGVNDELDSDMDPAMLMTGFYTVGPDEENLTIDAGFINPCRQNVSNPGTIAQSQTLCGPGNVPQPFTEIAPASGGVGQIEYLWMYNTEDAGQDISYWQAVPNSNSPNFAPGPIYETTYFVRCVRRNNCPYIEGNVLTVEVGNDAVADVSGPSSICVGEDAIFQAVNPGAGARFSWTFSGSATVTSSTQPTVTTSWQTFGNFSATLTVTRNGCVSTQVFNVSVLNSPTRCGGNLTASGAVNNLQLRDVMIEWQVPADGTEYAFELERSTDGQNFSPVATVTTPDFVSSGNMAIFRQGDISPLAGRNFYRVRMMDAEYGDMLSNVVEMQLAGTSASLGRIFPNPAREGMIHVEMTEESDVDLPTSVQLYDVRGNSVGPRQYLRPGAGIINLPTTNVSAGVYFLRMMVGDRTETHRVILE</sequence>
<evidence type="ECO:0000313" key="5">
    <source>
        <dbReference type="EMBL" id="SEQ74198.1"/>
    </source>
</evidence>
<dbReference type="PANTHER" id="PTHR23303:SF15">
    <property type="entry name" value="COLOSSIN-A"/>
    <property type="match status" value="1"/>
</dbReference>
<dbReference type="InterPro" id="IPR025667">
    <property type="entry name" value="SprB_repeat"/>
</dbReference>
<evidence type="ECO:0000313" key="6">
    <source>
        <dbReference type="Proteomes" id="UP000199021"/>
    </source>
</evidence>
<dbReference type="Pfam" id="PF17210">
    <property type="entry name" value="SdrD_B"/>
    <property type="match status" value="2"/>
</dbReference>
<dbReference type="PANTHER" id="PTHR23303">
    <property type="entry name" value="CARBOXYPEPTIDASE REGULATORY REGION-CONTAINING"/>
    <property type="match status" value="1"/>
</dbReference>
<reference evidence="6" key="1">
    <citation type="submission" date="2016-10" db="EMBL/GenBank/DDBJ databases">
        <authorList>
            <person name="Varghese N."/>
            <person name="Submissions S."/>
        </authorList>
    </citation>
    <scope>NUCLEOTIDE SEQUENCE [LARGE SCALE GENOMIC DNA]</scope>
    <source>
        <strain evidence="6">DSM 24740</strain>
    </source>
</reference>
<dbReference type="GO" id="GO:0005576">
    <property type="term" value="C:extracellular region"/>
    <property type="evidence" value="ECO:0007669"/>
    <property type="project" value="UniProtKB-SubCell"/>
</dbReference>
<dbReference type="NCBIfam" id="TIGR04183">
    <property type="entry name" value="Por_Secre_tail"/>
    <property type="match status" value="1"/>
</dbReference>
<organism evidence="5 6">
    <name type="scientific">Neolewinella agarilytica</name>
    <dbReference type="NCBI Taxonomy" id="478744"/>
    <lineage>
        <taxon>Bacteria</taxon>
        <taxon>Pseudomonadati</taxon>
        <taxon>Bacteroidota</taxon>
        <taxon>Saprospiria</taxon>
        <taxon>Saprospirales</taxon>
        <taxon>Lewinellaceae</taxon>
        <taxon>Neolewinella</taxon>
    </lineage>
</organism>
<dbReference type="InterPro" id="IPR026444">
    <property type="entry name" value="Secre_tail"/>
</dbReference>
<dbReference type="InterPro" id="IPR051417">
    <property type="entry name" value="SDr/BOS_complex"/>
</dbReference>
<evidence type="ECO:0000256" key="3">
    <source>
        <dbReference type="ARBA" id="ARBA00022729"/>
    </source>
</evidence>
<accession>A0A1H9II12</accession>
<dbReference type="InterPro" id="IPR013783">
    <property type="entry name" value="Ig-like_fold"/>
</dbReference>
<dbReference type="InParanoid" id="A0A1H9II12"/>
<dbReference type="EMBL" id="FOFB01000015">
    <property type="protein sequence ID" value="SEQ74198.1"/>
    <property type="molecule type" value="Genomic_DNA"/>
</dbReference>
<dbReference type="STRING" id="478744.SAMN05444359_1158"/>
<keyword evidence="2" id="KW-0964">Secreted</keyword>
<keyword evidence="3" id="KW-0732">Signal</keyword>
<dbReference type="Gene3D" id="2.60.40.740">
    <property type="match status" value="14"/>
</dbReference>
<dbReference type="Proteomes" id="UP000199021">
    <property type="component" value="Unassembled WGS sequence"/>
</dbReference>
<dbReference type="PROSITE" id="PS50093">
    <property type="entry name" value="PKD"/>
    <property type="match status" value="1"/>
</dbReference>